<dbReference type="Gene3D" id="1.25.10.10">
    <property type="entry name" value="Leucine-rich Repeat Variant"/>
    <property type="match status" value="1"/>
</dbReference>
<dbReference type="AlphaFoldDB" id="A0ABD3IJY6"/>
<evidence type="ECO:0000256" key="3">
    <source>
        <dbReference type="ARBA" id="ARBA00012483"/>
    </source>
</evidence>
<reference evidence="10 11" key="1">
    <citation type="submission" date="2024-11" db="EMBL/GenBank/DDBJ databases">
        <title>Chromosome-level genome assembly of Eucalyptus globulus Labill. provides insights into its genome evolution.</title>
        <authorList>
            <person name="Li X."/>
        </authorList>
    </citation>
    <scope>NUCLEOTIDE SEQUENCE [LARGE SCALE GENOMIC DNA]</scope>
    <source>
        <strain evidence="10">CL2024</strain>
        <tissue evidence="10">Fresh tender leaves</tissue>
    </source>
</reference>
<dbReference type="PROSITE" id="PS51698">
    <property type="entry name" value="U_BOX"/>
    <property type="match status" value="1"/>
</dbReference>
<dbReference type="CDD" id="cd21037">
    <property type="entry name" value="MLKL_NTD"/>
    <property type="match status" value="1"/>
</dbReference>
<evidence type="ECO:0000259" key="9">
    <source>
        <dbReference type="PROSITE" id="PS51698"/>
    </source>
</evidence>
<dbReference type="InterPro" id="IPR000225">
    <property type="entry name" value="Armadillo"/>
</dbReference>
<keyword evidence="8" id="KW-0175">Coiled coil</keyword>
<comment type="catalytic activity">
    <reaction evidence="1">
        <text>S-ubiquitinyl-[E2 ubiquitin-conjugating enzyme]-L-cysteine + [acceptor protein]-L-lysine = [E2 ubiquitin-conjugating enzyme]-L-cysteine + N(6)-ubiquitinyl-[acceptor protein]-L-lysine.</text>
        <dbReference type="EC" id="2.3.2.27"/>
    </reaction>
</comment>
<dbReference type="FunFam" id="3.30.40.10:FF:000562">
    <property type="entry name" value="RING-type E3 ubiquitin transferase"/>
    <property type="match status" value="1"/>
</dbReference>
<dbReference type="PROSITE" id="PS50176">
    <property type="entry name" value="ARM_REPEAT"/>
    <property type="match status" value="1"/>
</dbReference>
<evidence type="ECO:0000256" key="5">
    <source>
        <dbReference type="ARBA" id="ARBA00022737"/>
    </source>
</evidence>
<evidence type="ECO:0000256" key="4">
    <source>
        <dbReference type="ARBA" id="ARBA00022679"/>
    </source>
</evidence>
<dbReference type="InterPro" id="IPR057623">
    <property type="entry name" value="PUB12-19-like_N"/>
</dbReference>
<dbReference type="InterPro" id="IPR003613">
    <property type="entry name" value="Ubox_domain"/>
</dbReference>
<dbReference type="InterPro" id="IPR011989">
    <property type="entry name" value="ARM-like"/>
</dbReference>
<dbReference type="PANTHER" id="PTHR23315">
    <property type="entry name" value="U BOX DOMAIN-CONTAINING"/>
    <property type="match status" value="1"/>
</dbReference>
<dbReference type="InterPro" id="IPR058678">
    <property type="entry name" value="ARM_PUB"/>
</dbReference>
<comment type="pathway">
    <text evidence="2">Protein modification; protein ubiquitination.</text>
</comment>
<dbReference type="SMART" id="SM00504">
    <property type="entry name" value="Ubox"/>
    <property type="match status" value="1"/>
</dbReference>
<dbReference type="Pfam" id="PF25368">
    <property type="entry name" value="PUB10_N"/>
    <property type="match status" value="1"/>
</dbReference>
<dbReference type="InterPro" id="IPR059179">
    <property type="entry name" value="MLKL-like_MCAfunc"/>
</dbReference>
<dbReference type="Gene3D" id="3.30.40.10">
    <property type="entry name" value="Zinc/RING finger domain, C3HC4 (zinc finger)"/>
    <property type="match status" value="1"/>
</dbReference>
<dbReference type="InterPro" id="IPR045210">
    <property type="entry name" value="RING-Ubox_PUB"/>
</dbReference>
<dbReference type="SUPFAM" id="SSF48371">
    <property type="entry name" value="ARM repeat"/>
    <property type="match status" value="1"/>
</dbReference>
<evidence type="ECO:0000256" key="8">
    <source>
        <dbReference type="SAM" id="Coils"/>
    </source>
</evidence>
<keyword evidence="11" id="KW-1185">Reference proteome</keyword>
<evidence type="ECO:0000256" key="2">
    <source>
        <dbReference type="ARBA" id="ARBA00004906"/>
    </source>
</evidence>
<dbReference type="Gene3D" id="1.20.930.20">
    <property type="entry name" value="Adaptor protein Cbl, N-terminal domain"/>
    <property type="match status" value="1"/>
</dbReference>
<feature type="domain" description="U-box" evidence="9">
    <location>
        <begin position="354"/>
        <end position="428"/>
    </location>
</feature>
<evidence type="ECO:0000256" key="7">
    <source>
        <dbReference type="PROSITE-ProRule" id="PRU00259"/>
    </source>
</evidence>
<keyword evidence="6" id="KW-0833">Ubl conjugation pathway</keyword>
<evidence type="ECO:0000313" key="11">
    <source>
        <dbReference type="Proteomes" id="UP001634007"/>
    </source>
</evidence>
<dbReference type="Pfam" id="PF25598">
    <property type="entry name" value="ARM_PUB"/>
    <property type="match status" value="1"/>
</dbReference>
<protein>
    <recommendedName>
        <fullName evidence="3">RING-type E3 ubiquitin transferase</fullName>
        <ecNumber evidence="3">2.3.2.27</ecNumber>
    </recommendedName>
</protein>
<evidence type="ECO:0000313" key="10">
    <source>
        <dbReference type="EMBL" id="KAL3715275.1"/>
    </source>
</evidence>
<dbReference type="EMBL" id="JBJKBG010000011">
    <property type="protein sequence ID" value="KAL3715275.1"/>
    <property type="molecule type" value="Genomic_DNA"/>
</dbReference>
<dbReference type="InterPro" id="IPR016024">
    <property type="entry name" value="ARM-type_fold"/>
</dbReference>
<dbReference type="PANTHER" id="PTHR23315:SF63">
    <property type="entry name" value="U-BOX DOMAIN-CONTAINING PROTEIN 16"/>
    <property type="match status" value="1"/>
</dbReference>
<comment type="caution">
    <text evidence="10">The sequence shown here is derived from an EMBL/GenBank/DDBJ whole genome shotgun (WGS) entry which is preliminary data.</text>
</comment>
<name>A0ABD3IJY6_EUCGL</name>
<evidence type="ECO:0000256" key="1">
    <source>
        <dbReference type="ARBA" id="ARBA00000900"/>
    </source>
</evidence>
<accession>A0ABD3IJY6</accession>
<organism evidence="10 11">
    <name type="scientific">Eucalyptus globulus</name>
    <name type="common">Tasmanian blue gum</name>
    <dbReference type="NCBI Taxonomy" id="34317"/>
    <lineage>
        <taxon>Eukaryota</taxon>
        <taxon>Viridiplantae</taxon>
        <taxon>Streptophyta</taxon>
        <taxon>Embryophyta</taxon>
        <taxon>Tracheophyta</taxon>
        <taxon>Spermatophyta</taxon>
        <taxon>Magnoliopsida</taxon>
        <taxon>eudicotyledons</taxon>
        <taxon>Gunneridae</taxon>
        <taxon>Pentapetalae</taxon>
        <taxon>rosids</taxon>
        <taxon>malvids</taxon>
        <taxon>Myrtales</taxon>
        <taxon>Myrtaceae</taxon>
        <taxon>Myrtoideae</taxon>
        <taxon>Eucalypteae</taxon>
        <taxon>Eucalyptus</taxon>
    </lineage>
</organism>
<dbReference type="GO" id="GO:0061630">
    <property type="term" value="F:ubiquitin protein ligase activity"/>
    <property type="evidence" value="ECO:0007669"/>
    <property type="project" value="UniProtKB-EC"/>
</dbReference>
<keyword evidence="4" id="KW-0808">Transferase</keyword>
<gene>
    <name evidence="10" type="ORF">ACJRO7_007071</name>
</gene>
<dbReference type="EC" id="2.3.2.27" evidence="3"/>
<dbReference type="Pfam" id="PF04564">
    <property type="entry name" value="U-box"/>
    <property type="match status" value="1"/>
</dbReference>
<dbReference type="SUPFAM" id="SSF57850">
    <property type="entry name" value="RING/U-box"/>
    <property type="match status" value="1"/>
</dbReference>
<proteinExistence type="predicted"/>
<sequence length="768" mass="83186">MTVSAFFLHTFVSSPAHAVLGSRNLSSPSPIRKLFFFPVSPSLLFIVFVFQPYPSTETPLSPSNLDGPPAPESLAPVPFLPSSMAVSPHAFPPRKRRPPAGAFVSPRLSDVELVQTLIHLSQEIASLRPFQYLLRSCSLSIVRKVNLLAVLFEELLRRPTSYCSPSAVLCLEEMYILLQRIKTLIEDCCNGSKMWLLLQVELVSDSFRELNADLTTLLDVFPVREAQLSDDVEELVALIKNQRSRAGARADPRDDDLRRDVLAILDGIEREVVPDQAKLAAVFESLGLRDSSSCREEMESLEEEVQNQSDEKGKSQAIALIGLVRLAKFVLYGGSTPPKPPAEFRRRKSASSLAIPADFRCPITLDLMRDPVVVETGQTYDRESITLWIQSGHNTCPKTGQALAHTNLIPNRALKNLISLWCREQRIPFEASGDAATARGGARSKGAIGATKMTVSFLLRKLSGGPPAEVADGVVYELRELAKSDSESRACIAEAGAIPHLVRYLGSDVASECPTLQVNAITTMLNLSILEANKARIMETDGALNGVIEVLRSGATWEAKGNAAATIFSLSSVHSCMKRLGRKTRVVKGLMDLARDGHGSARRDALAAILNLAGDREAVASLLEGGMVEMVCGVMESLQDEAVTILEAVVKRGGLVAVMAAFGAIRKLSTVLREGSERARESAAATLVMICRKGGSDAVAQLATMPGIERVIWELMGTGTVRAKRKAGSLLRILRRWAAGLDCDMADSGDTTNATTSTTTTTRIMLPS</sequence>
<dbReference type="InterPro" id="IPR036537">
    <property type="entry name" value="Adaptor_Cbl_N_dom_sf"/>
</dbReference>
<feature type="repeat" description="ARM" evidence="7">
    <location>
        <begin position="496"/>
        <end position="542"/>
    </location>
</feature>
<keyword evidence="5" id="KW-0677">Repeat</keyword>
<dbReference type="Proteomes" id="UP001634007">
    <property type="component" value="Unassembled WGS sequence"/>
</dbReference>
<evidence type="ECO:0000256" key="6">
    <source>
        <dbReference type="ARBA" id="ARBA00022786"/>
    </source>
</evidence>
<dbReference type="CDD" id="cd16664">
    <property type="entry name" value="RING-Ubox_PUB"/>
    <property type="match status" value="1"/>
</dbReference>
<feature type="coiled-coil region" evidence="8">
    <location>
        <begin position="291"/>
        <end position="318"/>
    </location>
</feature>
<dbReference type="InterPro" id="IPR013083">
    <property type="entry name" value="Znf_RING/FYVE/PHD"/>
</dbReference>